<dbReference type="KEGG" id="tsph:KIH39_16440"/>
<evidence type="ECO:0000313" key="2">
    <source>
        <dbReference type="EMBL" id="QVL30437.1"/>
    </source>
</evidence>
<dbReference type="Proteomes" id="UP000676194">
    <property type="component" value="Chromosome"/>
</dbReference>
<proteinExistence type="predicted"/>
<evidence type="ECO:0000313" key="3">
    <source>
        <dbReference type="Proteomes" id="UP000676194"/>
    </source>
</evidence>
<dbReference type="SUPFAM" id="SSF51126">
    <property type="entry name" value="Pectin lyase-like"/>
    <property type="match status" value="1"/>
</dbReference>
<evidence type="ECO:0000256" key="1">
    <source>
        <dbReference type="SAM" id="SignalP"/>
    </source>
</evidence>
<dbReference type="RefSeq" id="WP_213494308.1">
    <property type="nucleotide sequence ID" value="NZ_CP074694.1"/>
</dbReference>
<reference evidence="2" key="1">
    <citation type="submission" date="2021-05" db="EMBL/GenBank/DDBJ databases">
        <title>Complete genome sequence of the cellulolytic planctomycete Telmatocola sphagniphila SP2T and characterization of the first cellulase from planctomycetes.</title>
        <authorList>
            <person name="Rakitin A.L."/>
            <person name="Beletsky A.V."/>
            <person name="Naumoff D.G."/>
            <person name="Kulichevskaya I.S."/>
            <person name="Mardanov A.V."/>
            <person name="Ravin N.V."/>
            <person name="Dedysh S.N."/>
        </authorList>
    </citation>
    <scope>NUCLEOTIDE SEQUENCE</scope>
    <source>
        <strain evidence="2">SP2T</strain>
    </source>
</reference>
<organism evidence="2 3">
    <name type="scientific">Telmatocola sphagniphila</name>
    <dbReference type="NCBI Taxonomy" id="1123043"/>
    <lineage>
        <taxon>Bacteria</taxon>
        <taxon>Pseudomonadati</taxon>
        <taxon>Planctomycetota</taxon>
        <taxon>Planctomycetia</taxon>
        <taxon>Gemmatales</taxon>
        <taxon>Gemmataceae</taxon>
    </lineage>
</organism>
<gene>
    <name evidence="2" type="ORF">KIH39_16440</name>
</gene>
<name>A0A8E6B342_9BACT</name>
<feature type="signal peptide" evidence="1">
    <location>
        <begin position="1"/>
        <end position="23"/>
    </location>
</feature>
<feature type="chain" id="PRO_5034121653" description="PEP-CTERM protein-sorting domain-containing protein" evidence="1">
    <location>
        <begin position="24"/>
        <end position="1663"/>
    </location>
</feature>
<evidence type="ECO:0008006" key="4">
    <source>
        <dbReference type="Google" id="ProtNLM"/>
    </source>
</evidence>
<keyword evidence="3" id="KW-1185">Reference proteome</keyword>
<dbReference type="InterPro" id="IPR011050">
    <property type="entry name" value="Pectin_lyase_fold/virulence"/>
</dbReference>
<sequence>MRIRRRWLLAAVLAALYSNSDLKAQTTYYATGNGNWSTAGTWTPSGIPGVNDSVYIGSTGGGANSATVALLQAQYANDVTLGDGASASGILNLGAYTLTAGSLTIGNGGNGAITRTTGYLVLGTLNMNGSNTLVMNANDSVNSIALAAGASLTTASVNNITSANAPSSIYVSTGSTLTLGANLDLSANGGSIYLTDAGSVLNANGHTINTGQYGVLSIGDSGSGNPTLQNRGPIIGNLSVSNQTFNLISSDNLTGANGFTLTNGSSTLVAGSVVSSLTLYGSNATTTQTGNITGTVTVANGSTLTLGANLDLSANNGYSVNLQDSGSTLNANGHTINVGQFGVLNIGVNGSGNPTLLNRGPIIGSLSVANQDFTLTSSDQITGSSGFSLSNGTTTLGTGVVVSTLSLSNSAKATTTQTGNITGSITIATGSTLTLGANLDVSANSTGFGFVNLQDNASVLNANGYSITTGFFGGVNIGTSGSGMPTIQNRGPIIGNLSVSNQNITLTAADQITGANGLTLSNGSTTLGSGVVISSLTLNNSASATTTQTGNITGSVIITSGSTLTLGANLDLSAGTGQNVYLQDSGSVLNANGYTINTGTNGTLSIGVTGSGNPTLLNRGPIIGGLSVANQNITLTASDQLNGASGFSLSNGSTALVPGVVVSSLYLSNGATATTSQIGNITNGVSISTGSSLTLGADLNLTNLNAGSVNLTDSGSVLDCQFHTITTGPYGSVNIGLTGTGNPTILHRGPIIGSLSVANQSITLTTADQITGPYGLSLSGVAATTVLGTGIVISGLNLSNGATATTTQTGNIAGQVGVNITSGSTLNLGANLDLSAFNYANVNLQDAGSVLNANGYSIKTGYYQQFFIGTNGIGNPTLQSRGPILGNLSIANQSFTLSPADQLNGGYGLSLSGNLATTVLGTGVVVSGLSLTNGASATTTQAGNIAGQAGVSVASGSTLTLGANLDVSAFSYANINLQDAGSVINANGYTITTGYYQQVFVGVNGTGAPTLVNRGPIVGNLSINGIDLDLTTSDNLNGAYGFTVANGTTTLNPGIVVSNLTLNEGGIAVATAGTTNPVAGQFAISGGTLSLPSGSVFTSAATSTINLSTGSITGTGTLINNGTLNYTGGTITNITFTNNGTLTVTGSLDLSTVNITNYAANTLTGGIWQVNDNSTLSFGSNLITTIAANTTVILGGPNATFTAINGLSTNNGTLSLQGGRTFTAGLNFNNTGTVDVQNGTLDLSNSNIINFSGGTLTGGTWSVGDTNNSNGTINFGSKSITTLASSTTVILSGTGATFNAINNLATNNGNFQVINGKSFTTVGTFLNNGSLTVGTNSTLAVPGDLTNSATGTLINYGNINVGGTFSTSGNYQNYGTLSSNNPGYFNGGTVSTSGTITLGSTLTVNSSTNLLNGTVSVTGTTTVNSTLTVSGGANFTGSGNLIVTNSSQLSLPDPTSQVSKVVTIQSGGYVNGNGTISTLSVQSGGILKPGDSPGIITITNGLDLGGGAVIDVPPGNSNTQGNTKPGSGFDTITITTSNTIIRPGASMQIRTTQPNWGDSFWGVSESWRVITNSKGNFVDQNSIILTGSNAPFVYGMIDTNNNPISYSSYGTITTSIINNSDGSSTMDLIWQPTPVPEPVFLVGLAAILVPVLRRRRTPSHPAV</sequence>
<dbReference type="EMBL" id="CP074694">
    <property type="protein sequence ID" value="QVL30437.1"/>
    <property type="molecule type" value="Genomic_DNA"/>
</dbReference>
<keyword evidence="1" id="KW-0732">Signal</keyword>
<protein>
    <recommendedName>
        <fullName evidence="4">PEP-CTERM protein-sorting domain-containing protein</fullName>
    </recommendedName>
</protein>
<accession>A0A8E6B342</accession>